<keyword evidence="1" id="KW-0812">Transmembrane</keyword>
<keyword evidence="1" id="KW-0472">Membrane</keyword>
<organism evidence="3 4">
    <name type="scientific">Eggerthella guodeyinii</name>
    <dbReference type="NCBI Taxonomy" id="2690837"/>
    <lineage>
        <taxon>Bacteria</taxon>
        <taxon>Bacillati</taxon>
        <taxon>Actinomycetota</taxon>
        <taxon>Coriobacteriia</taxon>
        <taxon>Eggerthellales</taxon>
        <taxon>Eggerthellaceae</taxon>
        <taxon>Eggerthella</taxon>
    </lineage>
</organism>
<accession>A0A6N7RLD4</accession>
<sequence length="219" mass="23477">MRSPSKLLSAACPRTRHSALSGQVAVLFVCLLFALVVFAGLAVDFAGANRAKTAQEQRIEVVKDAVFSEGERIKFADRPDQVVFDSVEKALTANGYDGQVECLFYEVEKGYRTADGDELVDGRRVLGISLTLSGSYTPLFLSMVSISSIPIAGNLAWTTDLYSSSDRVWRPSDVAIGKKAVWTYDRGVAAGAGVTNVSLSDSGFPQGLKNAIDDVVKDA</sequence>
<evidence type="ECO:0000256" key="1">
    <source>
        <dbReference type="SAM" id="Phobius"/>
    </source>
</evidence>
<dbReference type="Pfam" id="PF13400">
    <property type="entry name" value="Tad"/>
    <property type="match status" value="1"/>
</dbReference>
<gene>
    <name evidence="3" type="ORF">GJG86_03965</name>
</gene>
<dbReference type="EMBL" id="VTFY01000002">
    <property type="protein sequence ID" value="MRX81650.1"/>
    <property type="molecule type" value="Genomic_DNA"/>
</dbReference>
<reference evidence="4" key="1">
    <citation type="submission" date="2019-08" db="EMBL/GenBank/DDBJ databases">
        <title>Arthrobacter sp. nov., isolated from plateau pika and Tibetan wild ass.</title>
        <authorList>
            <person name="Ge Y."/>
        </authorList>
    </citation>
    <scope>NUCLEOTIDE SEQUENCE [LARGE SCALE GENOMIC DNA]</scope>
    <source>
        <strain evidence="4">HF-4214</strain>
    </source>
</reference>
<name>A0A6N7RLD4_9ACTN</name>
<evidence type="ECO:0000313" key="3">
    <source>
        <dbReference type="EMBL" id="MRX81650.1"/>
    </source>
</evidence>
<keyword evidence="4" id="KW-1185">Reference proteome</keyword>
<dbReference type="Proteomes" id="UP000438093">
    <property type="component" value="Unassembled WGS sequence"/>
</dbReference>
<protein>
    <recommendedName>
        <fullName evidence="2">Putative Flp pilus-assembly TadG-like N-terminal domain-containing protein</fullName>
    </recommendedName>
</protein>
<evidence type="ECO:0000259" key="2">
    <source>
        <dbReference type="Pfam" id="PF13400"/>
    </source>
</evidence>
<feature type="domain" description="Putative Flp pilus-assembly TadG-like N-terminal" evidence="2">
    <location>
        <begin position="22"/>
        <end position="54"/>
    </location>
</feature>
<feature type="transmembrane region" description="Helical" evidence="1">
    <location>
        <begin position="20"/>
        <end position="43"/>
    </location>
</feature>
<keyword evidence="1" id="KW-1133">Transmembrane helix</keyword>
<evidence type="ECO:0000313" key="4">
    <source>
        <dbReference type="Proteomes" id="UP000438093"/>
    </source>
</evidence>
<proteinExistence type="predicted"/>
<comment type="caution">
    <text evidence="3">The sequence shown here is derived from an EMBL/GenBank/DDBJ whole genome shotgun (WGS) entry which is preliminary data.</text>
</comment>
<dbReference type="InterPro" id="IPR028087">
    <property type="entry name" value="Tad_N"/>
</dbReference>
<dbReference type="AlphaFoldDB" id="A0A6N7RLD4"/>